<dbReference type="Pfam" id="PF22725">
    <property type="entry name" value="GFO_IDH_MocA_C3"/>
    <property type="match status" value="1"/>
</dbReference>
<dbReference type="InterPro" id="IPR052515">
    <property type="entry name" value="Gfo/Idh/MocA_Oxidoreductase"/>
</dbReference>
<dbReference type="RefSeq" id="WP_425344194.1">
    <property type="nucleotide sequence ID" value="NZ_JBGUBD010000002.1"/>
</dbReference>
<sequence length="349" mass="37959">MNTVRFAILGSGSIARQHANAIAAAPSAELVGVWNRSREGAVAMGEEFGVPGTADLQEILSRADVDAVTVATPSGAHLDVIEPAAAAGKHVLCEKPLEVTTDRVRKVIEVCRKHDVLLAGVFQSRLSRNAHRIREAMQSGRFGRLVLASMQLRWYRDQAYYDSSDWRGTWSLDGGGALMNQGIHFVDLLCYLVGDPDEVQAYAATRAHASIEVEDTIAATLHFPGGGLGTIEASTACAPGFPRRLEISGEHGTALLEDDRLICWKFADEQPEDEQIRAEGLAGDQMKGGTSDPTAIDCEGHRRLIEDLACAIREKREPIIPGEEAQRAVRVIEAIYQAVRERRSVQVAK</sequence>
<accession>A0ABV4U346</accession>
<evidence type="ECO:0000259" key="1">
    <source>
        <dbReference type="Pfam" id="PF01408"/>
    </source>
</evidence>
<comment type="caution">
    <text evidence="3">The sequence shown here is derived from an EMBL/GenBank/DDBJ whole genome shotgun (WGS) entry which is preliminary data.</text>
</comment>
<dbReference type="SUPFAM" id="SSF55347">
    <property type="entry name" value="Glyceraldehyde-3-phosphate dehydrogenase-like, C-terminal domain"/>
    <property type="match status" value="1"/>
</dbReference>
<feature type="domain" description="Gfo/Idh/MocA-like oxidoreductase N-terminal" evidence="1">
    <location>
        <begin position="4"/>
        <end position="118"/>
    </location>
</feature>
<dbReference type="EMBL" id="JBGUBD010000002">
    <property type="protein sequence ID" value="MFA9477269.1"/>
    <property type="molecule type" value="Genomic_DNA"/>
</dbReference>
<dbReference type="PANTHER" id="PTHR43249:SF1">
    <property type="entry name" value="D-GLUCOSIDE 3-DEHYDROGENASE"/>
    <property type="match status" value="1"/>
</dbReference>
<reference evidence="3 4" key="1">
    <citation type="submission" date="2024-08" db="EMBL/GenBank/DDBJ databases">
        <title>Whole-genome sequencing of halo(alkali)philic microorganisms from hypersaline lakes.</title>
        <authorList>
            <person name="Sorokin D.Y."/>
            <person name="Merkel A.Y."/>
            <person name="Messina E."/>
            <person name="Yakimov M."/>
        </authorList>
    </citation>
    <scope>NUCLEOTIDE SEQUENCE [LARGE SCALE GENOMIC DNA]</scope>
    <source>
        <strain evidence="3 4">AB-hyl4</strain>
    </source>
</reference>
<dbReference type="InterPro" id="IPR036291">
    <property type="entry name" value="NAD(P)-bd_dom_sf"/>
</dbReference>
<dbReference type="PANTHER" id="PTHR43249">
    <property type="entry name" value="UDP-N-ACETYL-2-AMINO-2-DEOXY-D-GLUCURONATE OXIDASE"/>
    <property type="match status" value="1"/>
</dbReference>
<evidence type="ECO:0000313" key="3">
    <source>
        <dbReference type="EMBL" id="MFA9477269.1"/>
    </source>
</evidence>
<name>A0ABV4U346_9BACT</name>
<dbReference type="InterPro" id="IPR000683">
    <property type="entry name" value="Gfo/Idh/MocA-like_OxRdtase_N"/>
</dbReference>
<evidence type="ECO:0000259" key="2">
    <source>
        <dbReference type="Pfam" id="PF22725"/>
    </source>
</evidence>
<keyword evidence="4" id="KW-1185">Reference proteome</keyword>
<organism evidence="3 4">
    <name type="scientific">Natronomicrosphaera hydrolytica</name>
    <dbReference type="NCBI Taxonomy" id="3242702"/>
    <lineage>
        <taxon>Bacteria</taxon>
        <taxon>Pseudomonadati</taxon>
        <taxon>Planctomycetota</taxon>
        <taxon>Phycisphaerae</taxon>
        <taxon>Phycisphaerales</taxon>
        <taxon>Phycisphaeraceae</taxon>
        <taxon>Natronomicrosphaera</taxon>
    </lineage>
</organism>
<dbReference type="SUPFAM" id="SSF51735">
    <property type="entry name" value="NAD(P)-binding Rossmann-fold domains"/>
    <property type="match status" value="1"/>
</dbReference>
<dbReference type="InterPro" id="IPR055170">
    <property type="entry name" value="GFO_IDH_MocA-like_dom"/>
</dbReference>
<dbReference type="Gene3D" id="3.30.360.10">
    <property type="entry name" value="Dihydrodipicolinate Reductase, domain 2"/>
    <property type="match status" value="1"/>
</dbReference>
<dbReference type="Pfam" id="PF01408">
    <property type="entry name" value="GFO_IDH_MocA"/>
    <property type="match status" value="1"/>
</dbReference>
<feature type="domain" description="GFO/IDH/MocA-like oxidoreductase" evidence="2">
    <location>
        <begin position="132"/>
        <end position="254"/>
    </location>
</feature>
<protein>
    <submittedName>
        <fullName evidence="3">Gfo/Idh/MocA family protein</fullName>
    </submittedName>
</protein>
<dbReference type="Gene3D" id="3.40.50.720">
    <property type="entry name" value="NAD(P)-binding Rossmann-like Domain"/>
    <property type="match status" value="1"/>
</dbReference>
<evidence type="ECO:0000313" key="4">
    <source>
        <dbReference type="Proteomes" id="UP001575105"/>
    </source>
</evidence>
<gene>
    <name evidence="3" type="ORF">ACERK3_03060</name>
</gene>
<dbReference type="Proteomes" id="UP001575105">
    <property type="component" value="Unassembled WGS sequence"/>
</dbReference>
<proteinExistence type="predicted"/>